<name>A0ACC4WBR6_STRFR</name>
<sequence>MKLRHVRTVAVCALVLVTLTGARGSRSGGGCDDDSSGGSHSSSGGSYGDSGSSSSGGSSGSGGTSGGSGSRNSALRDITIDSCGFDASGRNMTATLRVDNTAGSLDYEYDITVVFKGTSGVTAGTARVDDFPVTSGRTGTTEATTPYTGTGDGSEVTKCEVRRASRSSV</sequence>
<gene>
    <name evidence="1" type="ORF">ADZ36_13870</name>
</gene>
<evidence type="ECO:0000313" key="1">
    <source>
        <dbReference type="EMBL" id="KNE81960.1"/>
    </source>
</evidence>
<comment type="caution">
    <text evidence="1">The sequence shown here is derived from an EMBL/GenBank/DDBJ whole genome shotgun (WGS) entry which is preliminary data.</text>
</comment>
<dbReference type="EMBL" id="LGSP01000022">
    <property type="protein sequence ID" value="KNE81960.1"/>
    <property type="molecule type" value="Genomic_DNA"/>
</dbReference>
<reference evidence="1" key="1">
    <citation type="submission" date="2015-07" db="EMBL/GenBank/DDBJ databases">
        <title>Draft genome sequence of Streptomyces fradiae, a resistant strain to nitron-oligomycin.</title>
        <authorList>
            <person name="Vatlin A.A."/>
            <person name="Bekker O.B."/>
            <person name="Danilenko V.N."/>
        </authorList>
    </citation>
    <scope>NUCLEOTIDE SEQUENCE</scope>
    <source>
        <strain evidence="1">Olg1-1</strain>
    </source>
</reference>
<protein>
    <submittedName>
        <fullName evidence="1">Uncharacterized protein</fullName>
    </submittedName>
</protein>
<proteinExistence type="predicted"/>
<keyword evidence="2" id="KW-1185">Reference proteome</keyword>
<evidence type="ECO:0000313" key="2">
    <source>
        <dbReference type="Proteomes" id="UP000037185"/>
    </source>
</evidence>
<dbReference type="Proteomes" id="UP000037185">
    <property type="component" value="Unassembled WGS sequence"/>
</dbReference>
<organism evidence="1 2">
    <name type="scientific">Streptomyces fradiae</name>
    <name type="common">Streptomyces roseoflavus</name>
    <dbReference type="NCBI Taxonomy" id="1906"/>
    <lineage>
        <taxon>Bacteria</taxon>
        <taxon>Bacillati</taxon>
        <taxon>Actinomycetota</taxon>
        <taxon>Actinomycetes</taxon>
        <taxon>Kitasatosporales</taxon>
        <taxon>Streptomycetaceae</taxon>
        <taxon>Streptomyces</taxon>
    </lineage>
</organism>
<accession>A0ACC4WBR6</accession>